<feature type="transmembrane region" description="Helical" evidence="2">
    <location>
        <begin position="501"/>
        <end position="519"/>
    </location>
</feature>
<organism evidence="3 4">
    <name type="scientific">Spirosoma fluviale</name>
    <dbReference type="NCBI Taxonomy" id="1597977"/>
    <lineage>
        <taxon>Bacteria</taxon>
        <taxon>Pseudomonadati</taxon>
        <taxon>Bacteroidota</taxon>
        <taxon>Cytophagia</taxon>
        <taxon>Cytophagales</taxon>
        <taxon>Cytophagaceae</taxon>
        <taxon>Spirosoma</taxon>
    </lineage>
</organism>
<feature type="transmembrane region" description="Helical" evidence="2">
    <location>
        <begin position="531"/>
        <end position="551"/>
    </location>
</feature>
<dbReference type="PROSITE" id="PS50005">
    <property type="entry name" value="TPR"/>
    <property type="match status" value="1"/>
</dbReference>
<keyword evidence="1" id="KW-0802">TPR repeat</keyword>
<keyword evidence="2" id="KW-1133">Transmembrane helix</keyword>
<dbReference type="InterPro" id="IPR019734">
    <property type="entry name" value="TPR_rpt"/>
</dbReference>
<evidence type="ECO:0000256" key="1">
    <source>
        <dbReference type="PROSITE-ProRule" id="PRU00339"/>
    </source>
</evidence>
<dbReference type="AlphaFoldDB" id="A0A286FBD0"/>
<sequence length="984" mass="111292">MQSFKRLNTLTGWLVFAVALFTYAMTVERTASFWDCGEFIACSFKLQVPHPPGAPFFLLLGRLFSMMSFGDLTSVAYWVNMASVLASAFTIAFLFWTITMLSQKLLGKAERDYTTADTLLVIGTGAVGALAYTFSDTFWFSAVEAEVYGMSSFFTAIVVWAAFKWERIEDEAAANRWLIFIAYLTGLSIGVHLLNLVTLPALALIYYFKKYPKPTFWGGATAFGIGLVILGIINSGIIPGLPGMAFAFERFFVNTLGLPFTSGAIFFTVVFLGAIVYGIIWSARQKRVVLNTSLLALAFVLIGYASYMQVLVRADFNPPINENDPSDELNFLSYLRREQYGSRSLLYGPVFTARPIDQKQGAPMWKKQGNKYVVFDHQPEYVYAPGDEMLFPRVYSSQQNHPALYRQMLGLAEGQKPTMGDNLKFMFNYQLGHMWWRYLMWNFAGRESDEEGAGYLLPWSTDQGAPDLLKTNKARDNFYMLPFVLGLFGITFQYFRRRRDFLIVGLLFLFTGIALQVFLNSPPSEPRERDYIYVGSFYFFAMWLGLGVMSIAEGLRSALKSDVARNGVVAGVCLLVPVMMGAKSWDNHNRDKRYQSVDFAKNLLNSCAPNAVLFTGGDNDTFPLWYVQEVEGFRRDVRVCNLSLLGTEWYIQQMKRKTYESEALPISLEFDNFNKGKNDIVPFYEVPGVKNGIDLKQYINLIKTSSPAVQVPLTNGDMTSILPSSVLFLPIDKAAVDKANFVPAALRPLMKDTLQWTIGKKDLYKPDLIMLDMIATNNWKRPIYFSSTLASDNYLSLKNYMQLEGYAYRLMPVAVPGATDGYVNSDIMYTNMTKKTFWREFNNPDVYYDETYKGPPVISARIAFFRLADQFIREGRKDKALEVLNYSLKVIPDKAIPYDQISSNYVRFLFEVGDSKKALEIAEVMATRADQDLTYAKSGNGRFGSPDSDLYILQTIVEACKEAKQTAAANKYEAIFQKHINAFG</sequence>
<feature type="transmembrane region" description="Helical" evidence="2">
    <location>
        <begin position="75"/>
        <end position="98"/>
    </location>
</feature>
<protein>
    <submittedName>
        <fullName evidence="3">Permease of the drug/metabolite transporter (DMT) superfamily</fullName>
    </submittedName>
</protein>
<dbReference type="Proteomes" id="UP000219452">
    <property type="component" value="Unassembled WGS sequence"/>
</dbReference>
<evidence type="ECO:0000313" key="3">
    <source>
        <dbReference type="EMBL" id="SOD80548.1"/>
    </source>
</evidence>
<keyword evidence="4" id="KW-1185">Reference proteome</keyword>
<gene>
    <name evidence="3" type="ORF">SAMN06269250_1457</name>
</gene>
<dbReference type="PANTHER" id="PTHR16214:SF3">
    <property type="entry name" value="TRANSMEMBRANE PROTEIN 260"/>
    <property type="match status" value="1"/>
</dbReference>
<feature type="transmembrane region" description="Helical" evidence="2">
    <location>
        <begin position="220"/>
        <end position="248"/>
    </location>
</feature>
<evidence type="ECO:0000313" key="4">
    <source>
        <dbReference type="Proteomes" id="UP000219452"/>
    </source>
</evidence>
<accession>A0A286FBD0</accession>
<evidence type="ECO:0000256" key="2">
    <source>
        <dbReference type="SAM" id="Phobius"/>
    </source>
</evidence>
<feature type="repeat" description="TPR" evidence="1">
    <location>
        <begin position="861"/>
        <end position="894"/>
    </location>
</feature>
<dbReference type="EMBL" id="OCNH01000001">
    <property type="protein sequence ID" value="SOD80548.1"/>
    <property type="molecule type" value="Genomic_DNA"/>
</dbReference>
<dbReference type="OrthoDB" id="9807602at2"/>
<keyword evidence="2" id="KW-0472">Membrane</keyword>
<dbReference type="Pfam" id="PF11028">
    <property type="entry name" value="TMEM260-like"/>
    <property type="match status" value="1"/>
</dbReference>
<dbReference type="InterPro" id="IPR021280">
    <property type="entry name" value="TMEM260-like"/>
</dbReference>
<feature type="transmembrane region" description="Helical" evidence="2">
    <location>
        <begin position="260"/>
        <end position="282"/>
    </location>
</feature>
<dbReference type="RefSeq" id="WP_097125093.1">
    <property type="nucleotide sequence ID" value="NZ_OCNH01000001.1"/>
</dbReference>
<proteinExistence type="predicted"/>
<feature type="transmembrane region" description="Helical" evidence="2">
    <location>
        <begin position="478"/>
        <end position="495"/>
    </location>
</feature>
<feature type="transmembrane region" description="Helical" evidence="2">
    <location>
        <begin position="177"/>
        <end position="208"/>
    </location>
</feature>
<name>A0A286FBD0_9BACT</name>
<reference evidence="4" key="1">
    <citation type="submission" date="2017-09" db="EMBL/GenBank/DDBJ databases">
        <authorList>
            <person name="Varghese N."/>
            <person name="Submissions S."/>
        </authorList>
    </citation>
    <scope>NUCLEOTIDE SEQUENCE [LARGE SCALE GENOMIC DNA]</scope>
    <source>
        <strain evidence="4">DSM 29961</strain>
    </source>
</reference>
<dbReference type="PANTHER" id="PTHR16214">
    <property type="entry name" value="TRANSMEMBRANE PROTEIN 260"/>
    <property type="match status" value="1"/>
</dbReference>
<feature type="transmembrane region" description="Helical" evidence="2">
    <location>
        <begin position="147"/>
        <end position="165"/>
    </location>
</feature>
<feature type="transmembrane region" description="Helical" evidence="2">
    <location>
        <begin position="118"/>
        <end position="135"/>
    </location>
</feature>
<keyword evidence="2" id="KW-0812">Transmembrane</keyword>
<feature type="transmembrane region" description="Helical" evidence="2">
    <location>
        <begin position="288"/>
        <end position="307"/>
    </location>
</feature>
<feature type="transmembrane region" description="Helical" evidence="2">
    <location>
        <begin position="563"/>
        <end position="582"/>
    </location>
</feature>
<dbReference type="InterPro" id="IPR052724">
    <property type="entry name" value="GT117_domain-containing"/>
</dbReference>